<feature type="region of interest" description="Disordered" evidence="14">
    <location>
        <begin position="319"/>
        <end position="339"/>
    </location>
</feature>
<evidence type="ECO:0000256" key="10">
    <source>
        <dbReference type="ARBA" id="ARBA00023098"/>
    </source>
</evidence>
<comment type="domain">
    <text evidence="13">The histidine box domains are involved in binding the catalytic metal ions.</text>
</comment>
<keyword evidence="12 13" id="KW-0275">Fatty acid biosynthesis</keyword>
<proteinExistence type="evidence at transcript level"/>
<evidence type="ECO:0000256" key="11">
    <source>
        <dbReference type="ARBA" id="ARBA00023136"/>
    </source>
</evidence>
<evidence type="ECO:0000256" key="7">
    <source>
        <dbReference type="ARBA" id="ARBA00022989"/>
    </source>
</evidence>
<keyword evidence="8 13" id="KW-0560">Oxidoreductase</keyword>
<evidence type="ECO:0000256" key="9">
    <source>
        <dbReference type="ARBA" id="ARBA00023004"/>
    </source>
</evidence>
<feature type="transmembrane region" description="Helical" evidence="15">
    <location>
        <begin position="44"/>
        <end position="64"/>
    </location>
</feature>
<organism evidence="17">
    <name type="scientific">Brachionus koreanus</name>
    <dbReference type="NCBI Taxonomy" id="1199090"/>
    <lineage>
        <taxon>Eukaryota</taxon>
        <taxon>Metazoa</taxon>
        <taxon>Spiralia</taxon>
        <taxon>Gnathifera</taxon>
        <taxon>Rotifera</taxon>
        <taxon>Eurotatoria</taxon>
        <taxon>Monogononta</taxon>
        <taxon>Pseudotrocha</taxon>
        <taxon>Ploima</taxon>
        <taxon>Brachionidae</taxon>
        <taxon>Brachionus</taxon>
    </lineage>
</organism>
<dbReference type="Pfam" id="PF00487">
    <property type="entry name" value="FA_desaturase"/>
    <property type="match status" value="1"/>
</dbReference>
<keyword evidence="9" id="KW-0408">Iron</keyword>
<keyword evidence="4 13" id="KW-0812">Transmembrane</keyword>
<keyword evidence="5" id="KW-0479">Metal-binding</keyword>
<evidence type="ECO:0000256" key="14">
    <source>
        <dbReference type="SAM" id="MobiDB-lite"/>
    </source>
</evidence>
<comment type="subcellular location">
    <subcellularLocation>
        <location evidence="1">Membrane</location>
        <topology evidence="1">Multi-pass membrane protein</topology>
    </subcellularLocation>
</comment>
<comment type="similarity">
    <text evidence="2 13">Belongs to the fatty acid desaturase type 1 family.</text>
</comment>
<dbReference type="EMBL" id="MF768964">
    <property type="protein sequence ID" value="ATI22175.1"/>
    <property type="molecule type" value="mRNA"/>
</dbReference>
<evidence type="ECO:0000259" key="16">
    <source>
        <dbReference type="Pfam" id="PF00487"/>
    </source>
</evidence>
<keyword evidence="7 15" id="KW-1133">Transmembrane helix</keyword>
<feature type="transmembrane region" description="Helical" evidence="15">
    <location>
        <begin position="70"/>
        <end position="91"/>
    </location>
</feature>
<protein>
    <submittedName>
        <fullName evidence="17">Delta-9 desaturase</fullName>
    </submittedName>
    <submittedName>
        <fullName evidence="18">Fatty acid desaturase 9</fullName>
    </submittedName>
</protein>
<feature type="transmembrane region" description="Helical" evidence="15">
    <location>
        <begin position="189"/>
        <end position="207"/>
    </location>
</feature>
<evidence type="ECO:0000256" key="4">
    <source>
        <dbReference type="ARBA" id="ARBA00022692"/>
    </source>
</evidence>
<name>A0A291LM90_9BILA</name>
<keyword evidence="6" id="KW-0276">Fatty acid metabolism</keyword>
<dbReference type="GO" id="GO:0004768">
    <property type="term" value="F:stearoyl-CoA 9-desaturase activity"/>
    <property type="evidence" value="ECO:0007669"/>
    <property type="project" value="TreeGrafter"/>
</dbReference>
<evidence type="ECO:0000256" key="12">
    <source>
        <dbReference type="ARBA" id="ARBA00023160"/>
    </source>
</evidence>
<dbReference type="GO" id="GO:0005506">
    <property type="term" value="F:iron ion binding"/>
    <property type="evidence" value="ECO:0007669"/>
    <property type="project" value="TreeGrafter"/>
</dbReference>
<evidence type="ECO:0000256" key="15">
    <source>
        <dbReference type="SAM" id="Phobius"/>
    </source>
</evidence>
<accession>A0A291LM90</accession>
<dbReference type="GO" id="GO:0006636">
    <property type="term" value="P:unsaturated fatty acid biosynthetic process"/>
    <property type="evidence" value="ECO:0007669"/>
    <property type="project" value="TreeGrafter"/>
</dbReference>
<evidence type="ECO:0000256" key="2">
    <source>
        <dbReference type="ARBA" id="ARBA00009295"/>
    </source>
</evidence>
<reference evidence="17" key="2">
    <citation type="submission" date="2017-08" db="EMBL/GenBank/DDBJ databases">
        <authorList>
            <person name="de Groot N.N."/>
        </authorList>
    </citation>
    <scope>NUCLEOTIDE SEQUENCE</scope>
</reference>
<dbReference type="PROSITE" id="PS00476">
    <property type="entry name" value="FATTY_ACID_DESATUR_1"/>
    <property type="match status" value="1"/>
</dbReference>
<dbReference type="GO" id="GO:0005789">
    <property type="term" value="C:endoplasmic reticulum membrane"/>
    <property type="evidence" value="ECO:0007669"/>
    <property type="project" value="TreeGrafter"/>
</dbReference>
<evidence type="ECO:0000313" key="17">
    <source>
        <dbReference type="EMBL" id="ATI22175.1"/>
    </source>
</evidence>
<evidence type="ECO:0000256" key="5">
    <source>
        <dbReference type="ARBA" id="ARBA00022723"/>
    </source>
</evidence>
<evidence type="ECO:0000256" key="13">
    <source>
        <dbReference type="RuleBase" id="RU000581"/>
    </source>
</evidence>
<dbReference type="InterPro" id="IPR005804">
    <property type="entry name" value="FA_desaturase_dom"/>
</dbReference>
<gene>
    <name evidence="18" type="primary">Fads9</name>
</gene>
<dbReference type="EMBL" id="MH924569">
    <property type="protein sequence ID" value="QBO56257.1"/>
    <property type="molecule type" value="mRNA"/>
</dbReference>
<evidence type="ECO:0000256" key="1">
    <source>
        <dbReference type="ARBA" id="ARBA00004141"/>
    </source>
</evidence>
<keyword evidence="11 15" id="KW-0472">Membrane</keyword>
<evidence type="ECO:0000313" key="18">
    <source>
        <dbReference type="EMBL" id="QBO56257.1"/>
    </source>
</evidence>
<evidence type="ECO:0000256" key="3">
    <source>
        <dbReference type="ARBA" id="ARBA00022516"/>
    </source>
</evidence>
<reference evidence="18" key="3">
    <citation type="journal article" date="2019" name="Fish. Sci.">
        <title>Genome-wide identification and expression of eight fatty acid desaturase genes, and the fatty acid profile, in the marine rotifer Brachionus koreanus fed the alga Tetraselmis suecica.</title>
        <authorList>
            <person name="Lee M.-C."/>
            <person name="Hagiwara A."/>
            <person name="Park H.G."/>
            <person name="Lee J.-S."/>
        </authorList>
    </citation>
    <scope>NUCLEOTIDE SEQUENCE</scope>
</reference>
<keyword evidence="3 13" id="KW-0444">Lipid biosynthesis</keyword>
<feature type="compositionally biased region" description="Basic and acidic residues" evidence="14">
    <location>
        <begin position="320"/>
        <end position="339"/>
    </location>
</feature>
<feature type="transmembrane region" description="Helical" evidence="15">
    <location>
        <begin position="219"/>
        <end position="239"/>
    </location>
</feature>
<reference evidence="17" key="1">
    <citation type="journal article" date="2017" name="Comp. Biochem. Physiol., Part A Mol. Integr. Physiol.">
        <title>Interrelationship of salinity shift with oxidative stress and lipid metabolism in the monogonont rotifer Brachionus koreanus.</title>
        <authorList>
            <person name="Lee M.C."/>
            <person name="Park J.C."/>
            <person name="Kim D.H."/>
            <person name="Kang S."/>
            <person name="Shin K.H."/>
            <person name="Park H.G."/>
            <person name="Han J."/>
            <person name="Lee J.S."/>
        </authorList>
    </citation>
    <scope>NUCLEOTIDE SEQUENCE</scope>
</reference>
<dbReference type="AlphaFoldDB" id="A0A291LM90"/>
<dbReference type="PANTHER" id="PTHR11351:SF31">
    <property type="entry name" value="DESATURASE 1, ISOFORM A-RELATED"/>
    <property type="match status" value="1"/>
</dbReference>
<evidence type="ECO:0000256" key="6">
    <source>
        <dbReference type="ARBA" id="ARBA00022832"/>
    </source>
</evidence>
<dbReference type="PANTHER" id="PTHR11351">
    <property type="entry name" value="ACYL-COA DESATURASE"/>
    <property type="match status" value="1"/>
</dbReference>
<feature type="domain" description="Fatty acid desaturase" evidence="16">
    <location>
        <begin position="71"/>
        <end position="274"/>
    </location>
</feature>
<dbReference type="InterPro" id="IPR015876">
    <property type="entry name" value="Acyl-CoA_DS"/>
</dbReference>
<comment type="cofactor">
    <cofactor evidence="13">
        <name>Fe(2+)</name>
        <dbReference type="ChEBI" id="CHEBI:29033"/>
    </cofactor>
</comment>
<dbReference type="PRINTS" id="PR00075">
    <property type="entry name" value="FACDDSATRASE"/>
</dbReference>
<keyword evidence="10" id="KW-0443">Lipid metabolism</keyword>
<sequence length="339" mass="39417">MAPRIDGFNVPEKIDDLQKTTTQAQSSQLKKEGKLDLPIRWRNVAVFAALHVGALYGIYLCFYAKIQTLIFSYLLYLGGALGITAGAHRLWSHRTYKAKLPLRIFLGMMQTLALQNSIFEWSRDHRVHHKHAETNADPHNSKRGFFFAHMGWLLMKKHPDVIQKGSRIPLDDLLADPVVAFQKKYYKTLAIFTCFVLPTVIPVFWWNESWTNAYFVPAILRYIVTLHFTWFVNSFAHMWGMRPYDKKINPAENLFVSMGAIGEGFHNYHHTFPMDYSTSEHGSVYFNFTKFFIDFMALIGQAYDRNKVSPAQILARRKRTGDLSRQTDQEDEVEHEHDY</sequence>
<evidence type="ECO:0000256" key="8">
    <source>
        <dbReference type="ARBA" id="ARBA00023002"/>
    </source>
</evidence>
<dbReference type="CDD" id="cd03505">
    <property type="entry name" value="Delta9-FADS-like"/>
    <property type="match status" value="1"/>
</dbReference>
<dbReference type="InterPro" id="IPR001522">
    <property type="entry name" value="FADS-1_CS"/>
</dbReference>